<dbReference type="Pfam" id="PF13517">
    <property type="entry name" value="FG-GAP_3"/>
    <property type="match status" value="3"/>
</dbReference>
<dbReference type="Pfam" id="PF18962">
    <property type="entry name" value="Por_Secre_tail"/>
    <property type="match status" value="1"/>
</dbReference>
<protein>
    <submittedName>
        <fullName evidence="4">T9SS type A sorting domain-containing protein</fullName>
    </submittedName>
</protein>
<evidence type="ECO:0000313" key="5">
    <source>
        <dbReference type="Proteomes" id="UP000597617"/>
    </source>
</evidence>
<dbReference type="PANTHER" id="PTHR46580">
    <property type="entry name" value="SENSOR KINASE-RELATED"/>
    <property type="match status" value="1"/>
</dbReference>
<name>A0ABS0IH20_9BACT</name>
<proteinExistence type="predicted"/>
<dbReference type="PANTHER" id="PTHR46580:SF2">
    <property type="entry name" value="MAM DOMAIN-CONTAINING PROTEIN"/>
    <property type="match status" value="1"/>
</dbReference>
<accession>A0ABS0IH20</accession>
<keyword evidence="5" id="KW-1185">Reference proteome</keyword>
<dbReference type="EMBL" id="JADQDQ010000004">
    <property type="protein sequence ID" value="MBF9237659.1"/>
    <property type="molecule type" value="Genomic_DNA"/>
</dbReference>
<evidence type="ECO:0000256" key="1">
    <source>
        <dbReference type="ARBA" id="ARBA00022729"/>
    </source>
</evidence>
<dbReference type="SUPFAM" id="SSF69318">
    <property type="entry name" value="Integrin alpha N-terminal domain"/>
    <property type="match status" value="1"/>
</dbReference>
<comment type="caution">
    <text evidence="4">The sequence shown here is derived from an EMBL/GenBank/DDBJ whole genome shotgun (WGS) entry which is preliminary data.</text>
</comment>
<sequence>MKHFFSFALRPGGARPAVMLALSLGLAPAAFGQTVTFAPAVNYGTGLSSQNVAVGDFNNDGKPDVVTFNVVAASAALSVRLNLGAGSFGPATNYAILGAGPGSVAVGDFNGDGKLDLAVATTGRTPRLSVLLNTGTAAMPGTFGAAVTYGAGGPDVAVGDFNGDNKPDLAVVSGIGSGTMSVLLNNTGAGTAPGTVSFAPAVTYNLRESDDFSFLFPRGVAVGDFNGDSKPDLAVATSRSTVAVLLNTGTGSFGFRVLYGVGDSNNNDVAVGDFNGDNKPDLAVASSFGSVGVLLSNTGTGTGNFGAAVSYPVAGGALSVAVGDFDADGKPDLAVTGSTSSSSNQVRVLRGTGAGAFGAATAYTVGGTGAGAATGVAASDLDGDGRLDLVTGISNNANADNLAVLLSTSERDLEISDVQDIPAGFYRNITIKDGGFGTLLGDIAVSGALVVEDGGTLYTFGDNCSRITGAGTFTLAAGGYLEICDAAGIALTGATGTVQTAGARSFSDDASYDYTAEEAQVTGSGLPATVRELYSFNDFDVTLTQAVAIRQLLEPVKRGNLQLNGQALTLLSDANGTALVVNNVSELTGDVLGKVLGNTATVQRYLDPSLNPGLGYRHYSAPVTGSTVADLDTKAAGGSFSPEVSQASRYNASATPGRIAPFPTVFGYDQARVTMTSTYTPFDRGFVVPAGLSAPLAVGRGYAVQIAGTEKVDFTGTLNTGDINVGLSRLGENADAGWALVGNPYPAPIDGAALFENNNATGLEESFYVVESTSAYEGMYRAIARNFEGDQNTLIAAGQGFFVRVAEGAIDGAQLQFRDAQRVTDFGTQVRMYRGTASTQPTVALTLRGTTGPVDKLFVYAAAAATPGFDSGYDAWKLPNSTGLNLSSVAATGEALAIDGRPAFAAGTAVALRLSVPTAGRYTLNALRVANLPAGLVAYLHDAATGQQVDLSAQPTTTVTLPAGLSTRYRLVFAPATALTAAPALTAAQVALFPNPAGTAAAVQVTLPVAVGTRTAHATVLNTLGQVVRETALAVQAGQASGTLRTQGLAAGVYVVRLQAGAEVVSKRLVVD</sequence>
<evidence type="ECO:0000259" key="3">
    <source>
        <dbReference type="Pfam" id="PF18962"/>
    </source>
</evidence>
<dbReference type="InterPro" id="IPR028994">
    <property type="entry name" value="Integrin_alpha_N"/>
</dbReference>
<evidence type="ECO:0000313" key="4">
    <source>
        <dbReference type="EMBL" id="MBF9237659.1"/>
    </source>
</evidence>
<feature type="domain" description="Secretion system C-terminal sorting" evidence="3">
    <location>
        <begin position="992"/>
        <end position="1071"/>
    </location>
</feature>
<reference evidence="4 5" key="1">
    <citation type="submission" date="2020-11" db="EMBL/GenBank/DDBJ databases">
        <authorList>
            <person name="Kim M.K."/>
        </authorList>
    </citation>
    <scope>NUCLEOTIDE SEQUENCE [LARGE SCALE GENOMIC DNA]</scope>
    <source>
        <strain evidence="4 5">BT683</strain>
    </source>
</reference>
<dbReference type="Pfam" id="PF01839">
    <property type="entry name" value="FG-GAP"/>
    <property type="match status" value="1"/>
</dbReference>
<dbReference type="Proteomes" id="UP000597617">
    <property type="component" value="Unassembled WGS sequence"/>
</dbReference>
<feature type="signal peptide" evidence="2">
    <location>
        <begin position="1"/>
        <end position="32"/>
    </location>
</feature>
<dbReference type="InterPro" id="IPR013517">
    <property type="entry name" value="FG-GAP"/>
</dbReference>
<gene>
    <name evidence="4" type="ORF">I2I05_09655</name>
</gene>
<dbReference type="InterPro" id="IPR026444">
    <property type="entry name" value="Secre_tail"/>
</dbReference>
<dbReference type="NCBIfam" id="TIGR04183">
    <property type="entry name" value="Por_Secre_tail"/>
    <property type="match status" value="1"/>
</dbReference>
<dbReference type="Gene3D" id="2.130.10.130">
    <property type="entry name" value="Integrin alpha, N-terminal"/>
    <property type="match status" value="3"/>
</dbReference>
<keyword evidence="1 2" id="KW-0732">Signal</keyword>
<dbReference type="RefSeq" id="WP_196282049.1">
    <property type="nucleotide sequence ID" value="NZ_JADQDQ010000004.1"/>
</dbReference>
<feature type="chain" id="PRO_5046226863" evidence="2">
    <location>
        <begin position="33"/>
        <end position="1072"/>
    </location>
</feature>
<evidence type="ECO:0000256" key="2">
    <source>
        <dbReference type="SAM" id="SignalP"/>
    </source>
</evidence>
<organism evidence="4 5">
    <name type="scientific">Hymenobacter jeongseonensis</name>
    <dbReference type="NCBI Taxonomy" id="2791027"/>
    <lineage>
        <taxon>Bacteria</taxon>
        <taxon>Pseudomonadati</taxon>
        <taxon>Bacteroidota</taxon>
        <taxon>Cytophagia</taxon>
        <taxon>Cytophagales</taxon>
        <taxon>Hymenobacteraceae</taxon>
        <taxon>Hymenobacter</taxon>
    </lineage>
</organism>